<dbReference type="EMBL" id="JAYMYJ010000132">
    <property type="protein sequence ID" value="MEB4592398.1"/>
    <property type="molecule type" value="Genomic_DNA"/>
</dbReference>
<comment type="caution">
    <text evidence="3">The sequence shown here is derived from an EMBL/GenBank/DDBJ whole genome shotgun (WGS) entry which is preliminary data.</text>
</comment>
<dbReference type="SUPFAM" id="SSF52200">
    <property type="entry name" value="Toll/Interleukin receptor TIR domain"/>
    <property type="match status" value="1"/>
</dbReference>
<dbReference type="InterPro" id="IPR005532">
    <property type="entry name" value="SUMF_dom"/>
</dbReference>
<feature type="region of interest" description="Disordered" evidence="1">
    <location>
        <begin position="198"/>
        <end position="241"/>
    </location>
</feature>
<dbReference type="InterPro" id="IPR051043">
    <property type="entry name" value="Sulfatase_Mod_Factor_Kinase"/>
</dbReference>
<protein>
    <submittedName>
        <fullName evidence="3">SUMF1/EgtB/PvdO family nonheme iron enzyme</fullName>
    </submittedName>
</protein>
<reference evidence="4" key="1">
    <citation type="submission" date="2023-07" db="EMBL/GenBank/DDBJ databases">
        <title>The carbon used by Thiothrix.</title>
        <authorList>
            <person name="Chen L."/>
        </authorList>
    </citation>
    <scope>NUCLEOTIDE SEQUENCE [LARGE SCALE GENOMIC DNA]</scope>
</reference>
<dbReference type="InterPro" id="IPR000157">
    <property type="entry name" value="TIR_dom"/>
</dbReference>
<dbReference type="InterPro" id="IPR042095">
    <property type="entry name" value="SUMF_sf"/>
</dbReference>
<feature type="domain" description="TIR" evidence="2">
    <location>
        <begin position="31"/>
        <end position="160"/>
    </location>
</feature>
<name>A0ABU6D235_9GAMM</name>
<organism evidence="3 4">
    <name type="scientific">Candidatus Thiothrix phosphatis</name>
    <dbReference type="NCBI Taxonomy" id="3112415"/>
    <lineage>
        <taxon>Bacteria</taxon>
        <taxon>Pseudomonadati</taxon>
        <taxon>Pseudomonadota</taxon>
        <taxon>Gammaproteobacteria</taxon>
        <taxon>Thiotrichales</taxon>
        <taxon>Thiotrichaceae</taxon>
        <taxon>Thiothrix</taxon>
    </lineage>
</organism>
<evidence type="ECO:0000313" key="3">
    <source>
        <dbReference type="EMBL" id="MEB4592398.1"/>
    </source>
</evidence>
<dbReference type="SUPFAM" id="SSF56436">
    <property type="entry name" value="C-type lectin-like"/>
    <property type="match status" value="1"/>
</dbReference>
<dbReference type="Gene3D" id="3.40.50.10140">
    <property type="entry name" value="Toll/interleukin-1 receptor homology (TIR) domain"/>
    <property type="match status" value="1"/>
</dbReference>
<dbReference type="InterPro" id="IPR035897">
    <property type="entry name" value="Toll_tir_struct_dom_sf"/>
</dbReference>
<evidence type="ECO:0000259" key="2">
    <source>
        <dbReference type="PROSITE" id="PS50104"/>
    </source>
</evidence>
<dbReference type="PROSITE" id="PS50104">
    <property type="entry name" value="TIR"/>
    <property type="match status" value="1"/>
</dbReference>
<evidence type="ECO:0000313" key="4">
    <source>
        <dbReference type="Proteomes" id="UP001308005"/>
    </source>
</evidence>
<dbReference type="PANTHER" id="PTHR23150">
    <property type="entry name" value="SULFATASE MODIFYING FACTOR 1, 2"/>
    <property type="match status" value="1"/>
</dbReference>
<dbReference type="Pfam" id="PF13676">
    <property type="entry name" value="TIR_2"/>
    <property type="match status" value="1"/>
</dbReference>
<dbReference type="Gene3D" id="3.90.1580.10">
    <property type="entry name" value="paralog of FGE (formylglycine-generating enzyme)"/>
    <property type="match status" value="1"/>
</dbReference>
<evidence type="ECO:0000256" key="1">
    <source>
        <dbReference type="SAM" id="MobiDB-lite"/>
    </source>
</evidence>
<feature type="compositionally biased region" description="Pro residues" evidence="1">
    <location>
        <begin position="218"/>
        <end position="230"/>
    </location>
</feature>
<dbReference type="Pfam" id="PF03781">
    <property type="entry name" value="FGE-sulfatase"/>
    <property type="match status" value="1"/>
</dbReference>
<dbReference type="PANTHER" id="PTHR23150:SF19">
    <property type="entry name" value="FORMYLGLYCINE-GENERATING ENZYME"/>
    <property type="match status" value="1"/>
</dbReference>
<dbReference type="Proteomes" id="UP001308005">
    <property type="component" value="Unassembled WGS sequence"/>
</dbReference>
<dbReference type="RefSeq" id="WP_324696653.1">
    <property type="nucleotide sequence ID" value="NZ_JAYMYJ010000132.1"/>
</dbReference>
<gene>
    <name evidence="3" type="ORF">VSS37_15535</name>
</gene>
<dbReference type="InterPro" id="IPR016187">
    <property type="entry name" value="CTDL_fold"/>
</dbReference>
<keyword evidence="4" id="KW-1185">Reference proteome</keyword>
<accession>A0ABU6D235</accession>
<proteinExistence type="predicted"/>
<sequence>MACPTGVTGKEAITPNIIYHPSIGDYPPVTSMYDIFLSYSTQDRGRLRPLFDALAQQGWSVFWDHQSIHTGENWHRKIDESINNSRCVVVVWSKQSVQSEWVLEEASKGKARNVLLPIKIDGIEPPFGFALRQTGDFTRWNGKPDHPAFIELAAQIYSLLGAGGNRPPPLPPPPSRVGLWVTGLVAVSAVGGYVYTQRQPEHSAPPPVVSVPVAEPVAPNPAPAPPPATKPEPAAAKAQSPLEPEMVPIPAGSFTMGCDGKRDDVEGGCEDDEKPAHKVTLAAFKLAKTEVTVAQFRAFADATGYRTTAETAGSCYSLDEKGAWGEVKGNSWRKLGFQQTDNDPVACVSWDDAQKYLEWLNGEIKPEKPYRLPTEAEWEYAARGDQSKGDKEGAFPWGQKGSDGCSFANMADQAAKEKYPDWTWVTSCNDGYIYTAPVGSFKPDGYGLYDMQGNVWEWVQDRYADDYYKSSPASAPQGPGSGSARVIRGGSWGFGPWFVRSAYRFRNSPDFRDFNVGFRLSQGQ</sequence>